<evidence type="ECO:0000313" key="2">
    <source>
        <dbReference type="EMBL" id="ACE82880.1"/>
    </source>
</evidence>
<feature type="signal peptide" evidence="1">
    <location>
        <begin position="1"/>
        <end position="22"/>
    </location>
</feature>
<feature type="chain" id="PRO_5002796630" description="Lipoprotein" evidence="1">
    <location>
        <begin position="23"/>
        <end position="163"/>
    </location>
</feature>
<evidence type="ECO:0000256" key="1">
    <source>
        <dbReference type="SAM" id="SignalP"/>
    </source>
</evidence>
<reference evidence="2 3" key="1">
    <citation type="journal article" date="2008" name="J. Bacteriol.">
        <title>Insights into plant cell wall degradation from the genome sequence of the soil bacterium Cellvibrio japonicus.</title>
        <authorList>
            <person name="Deboy R.T."/>
            <person name="Mongodin E.F."/>
            <person name="Fouts D.E."/>
            <person name="Tailford L.E."/>
            <person name="Khouri H."/>
            <person name="Emerson J.B."/>
            <person name="Mohamoud Y."/>
            <person name="Watkins K."/>
            <person name="Henrissat B."/>
            <person name="Gilbert H.J."/>
            <person name="Nelson K.E."/>
        </authorList>
    </citation>
    <scope>NUCLEOTIDE SEQUENCE [LARGE SCALE GENOMIC DNA]</scope>
    <source>
        <strain evidence="2 3">Ueda107</strain>
    </source>
</reference>
<proteinExistence type="predicted"/>
<sequence length="163" mass="17395">MAMRKMKSVFSILGLCVLPVLATADDNTNAEKNSDDKCAAAVDVADSMNVNHSGCDYSNRGLNGVLHRAFKKNAEGGAVLDTGPGTSTKTLAKAEAAPAVAVTSKRFSLSVEVDQWANTSLARTQLLPRAMAECPKGFRLLSESYKPLAMGRIQLTIEFECVL</sequence>
<protein>
    <recommendedName>
        <fullName evidence="4">Lipoprotein</fullName>
    </recommendedName>
</protein>
<dbReference type="eggNOG" id="ENOG503097Z">
    <property type="taxonomic scope" value="Bacteria"/>
</dbReference>
<accession>B3PK01</accession>
<dbReference type="KEGG" id="cja:CJA_2363"/>
<keyword evidence="1" id="KW-0732">Signal</keyword>
<evidence type="ECO:0000313" key="3">
    <source>
        <dbReference type="Proteomes" id="UP000001036"/>
    </source>
</evidence>
<dbReference type="Proteomes" id="UP000001036">
    <property type="component" value="Chromosome"/>
</dbReference>
<dbReference type="AlphaFoldDB" id="B3PK01"/>
<name>B3PK01_CELJU</name>
<evidence type="ECO:0008006" key="4">
    <source>
        <dbReference type="Google" id="ProtNLM"/>
    </source>
</evidence>
<organism evidence="2 3">
    <name type="scientific">Cellvibrio japonicus (strain Ueda107)</name>
    <name type="common">Pseudomonas fluorescens subsp. cellulosa</name>
    <dbReference type="NCBI Taxonomy" id="498211"/>
    <lineage>
        <taxon>Bacteria</taxon>
        <taxon>Pseudomonadati</taxon>
        <taxon>Pseudomonadota</taxon>
        <taxon>Gammaproteobacteria</taxon>
        <taxon>Cellvibrionales</taxon>
        <taxon>Cellvibrionaceae</taxon>
        <taxon>Cellvibrio</taxon>
    </lineage>
</organism>
<dbReference type="EMBL" id="CP000934">
    <property type="protein sequence ID" value="ACE82880.1"/>
    <property type="molecule type" value="Genomic_DNA"/>
</dbReference>
<gene>
    <name evidence="2" type="ordered locus">CJA_2363</name>
</gene>
<dbReference type="HOGENOM" id="CLU_1728077_0_0_6"/>
<keyword evidence="3" id="KW-1185">Reference proteome</keyword>